<keyword evidence="8" id="KW-0223">Dioxygenase</keyword>
<dbReference type="CDD" id="cd03469">
    <property type="entry name" value="Rieske_RO_Alpha_N"/>
    <property type="match status" value="1"/>
</dbReference>
<keyword evidence="6" id="KW-0411">Iron-sulfur</keyword>
<dbReference type="EMBL" id="SHNO01000001">
    <property type="protein sequence ID" value="MCX2976922.1"/>
    <property type="molecule type" value="Genomic_DNA"/>
</dbReference>
<dbReference type="InterPro" id="IPR036922">
    <property type="entry name" value="Rieske_2Fe-2S_sf"/>
</dbReference>
<comment type="cofactor">
    <cofactor evidence="1">
        <name>Fe cation</name>
        <dbReference type="ChEBI" id="CHEBI:24875"/>
    </cofactor>
</comment>
<dbReference type="PANTHER" id="PTHR43756">
    <property type="entry name" value="CHOLINE MONOOXYGENASE, CHLOROPLASTIC"/>
    <property type="match status" value="1"/>
</dbReference>
<keyword evidence="5" id="KW-0408">Iron</keyword>
<reference evidence="8" key="1">
    <citation type="submission" date="2019-02" db="EMBL/GenBank/DDBJ databases">
        <authorList>
            <person name="Li S.-H."/>
        </authorList>
    </citation>
    <scope>NUCLEOTIDE SEQUENCE</scope>
    <source>
        <strain evidence="8">IMCC11814</strain>
    </source>
</reference>
<keyword evidence="4" id="KW-0560">Oxidoreductase</keyword>
<protein>
    <submittedName>
        <fullName evidence="8">Aromatic ring-hydroxylating dioxygenase subunit alpha</fullName>
    </submittedName>
</protein>
<evidence type="ECO:0000313" key="8">
    <source>
        <dbReference type="EMBL" id="MCX2976922.1"/>
    </source>
</evidence>
<keyword evidence="9" id="KW-1185">Reference proteome</keyword>
<dbReference type="PRINTS" id="PR00090">
    <property type="entry name" value="RNGDIOXGNASE"/>
</dbReference>
<gene>
    <name evidence="8" type="ORF">EYC82_06105</name>
</gene>
<dbReference type="SUPFAM" id="SSF55961">
    <property type="entry name" value="Bet v1-like"/>
    <property type="match status" value="1"/>
</dbReference>
<dbReference type="Pfam" id="PF00848">
    <property type="entry name" value="Ring_hydroxyl_A"/>
    <property type="match status" value="1"/>
</dbReference>
<dbReference type="SUPFAM" id="SSF50022">
    <property type="entry name" value="ISP domain"/>
    <property type="match status" value="1"/>
</dbReference>
<evidence type="ECO:0000256" key="5">
    <source>
        <dbReference type="ARBA" id="ARBA00023004"/>
    </source>
</evidence>
<dbReference type="Proteomes" id="UP001143304">
    <property type="component" value="Unassembled WGS sequence"/>
</dbReference>
<evidence type="ECO:0000256" key="6">
    <source>
        <dbReference type="ARBA" id="ARBA00023014"/>
    </source>
</evidence>
<dbReference type="InterPro" id="IPR015879">
    <property type="entry name" value="Ring_hydroxy_dOase_asu_C_dom"/>
</dbReference>
<dbReference type="Gene3D" id="2.102.10.10">
    <property type="entry name" value="Rieske [2Fe-2S] iron-sulphur domain"/>
    <property type="match status" value="1"/>
</dbReference>
<comment type="caution">
    <text evidence="8">The sequence shown here is derived from an EMBL/GenBank/DDBJ whole genome shotgun (WGS) entry which is preliminary data.</text>
</comment>
<evidence type="ECO:0000256" key="1">
    <source>
        <dbReference type="ARBA" id="ARBA00001962"/>
    </source>
</evidence>
<organism evidence="8 9">
    <name type="scientific">Candidatus Marimicrobium litorale</name>
    <dbReference type="NCBI Taxonomy" id="2518991"/>
    <lineage>
        <taxon>Bacteria</taxon>
        <taxon>Pseudomonadati</taxon>
        <taxon>Pseudomonadota</taxon>
        <taxon>Gammaproteobacteria</taxon>
        <taxon>Cellvibrionales</taxon>
        <taxon>Halieaceae</taxon>
        <taxon>Marimicrobium</taxon>
    </lineage>
</organism>
<name>A0ABT3T609_9GAMM</name>
<dbReference type="Gene3D" id="3.90.380.10">
    <property type="entry name" value="Naphthalene 1,2-dioxygenase Alpha Subunit, Chain A, domain 1"/>
    <property type="match status" value="1"/>
</dbReference>
<accession>A0ABT3T609</accession>
<keyword evidence="2" id="KW-0001">2Fe-2S</keyword>
<evidence type="ECO:0000256" key="2">
    <source>
        <dbReference type="ARBA" id="ARBA00022714"/>
    </source>
</evidence>
<evidence type="ECO:0000259" key="7">
    <source>
        <dbReference type="PROSITE" id="PS51296"/>
    </source>
</evidence>
<dbReference type="RefSeq" id="WP_279248663.1">
    <property type="nucleotide sequence ID" value="NZ_SHNO01000001.1"/>
</dbReference>
<evidence type="ECO:0000256" key="3">
    <source>
        <dbReference type="ARBA" id="ARBA00022723"/>
    </source>
</evidence>
<keyword evidence="3" id="KW-0479">Metal-binding</keyword>
<dbReference type="Pfam" id="PF00355">
    <property type="entry name" value="Rieske"/>
    <property type="match status" value="1"/>
</dbReference>
<dbReference type="InterPro" id="IPR001663">
    <property type="entry name" value="Rng_hydr_dOase-A"/>
</dbReference>
<dbReference type="GO" id="GO:0051213">
    <property type="term" value="F:dioxygenase activity"/>
    <property type="evidence" value="ECO:0007669"/>
    <property type="project" value="UniProtKB-KW"/>
</dbReference>
<sequence length="443" mass="51387">MTSTRNEKKYFTPPIDPDVALPSLGNERISAGRFSSSEFMAREWTHLWRKVWNLGPRIEELRQAGDFVTHTLGKESFIFIRGTDEKIRGFYNVCQHRGNQLVPDRHCGSEKFLQCPFHAWTYNLDGSVKGIPGAEGFPLLRDGIPKSEMGLEPIEVDFWGGFVWFRLDEGGESLADFLGELTQQLAPYRLQDMRLLEYKTFLWDSNWKVACDAFNESYHFRGLHPQMLKWADENARIELMGDHSRMINRYGTTSSPYTGTTEIYPELKEWMVYNGMDPEAYQGAPEDVWKTKADFVRSIQDTESITAPYANMTDDQLTDVYHYFIFPGFAMNVFPEGINGFRYRPHESDPQKMYYDLIMLVHYPAGEELACEHAFFEEKVQYDKIADTPMSYIVTDVLQQDADNVSINQRGLNSDGFRGLYLGEQELRLRHFHKCVDRYLATD</sequence>
<proteinExistence type="predicted"/>
<evidence type="ECO:0000256" key="4">
    <source>
        <dbReference type="ARBA" id="ARBA00023002"/>
    </source>
</evidence>
<dbReference type="PROSITE" id="PS51296">
    <property type="entry name" value="RIESKE"/>
    <property type="match status" value="1"/>
</dbReference>
<evidence type="ECO:0000313" key="9">
    <source>
        <dbReference type="Proteomes" id="UP001143304"/>
    </source>
</evidence>
<dbReference type="InterPro" id="IPR017941">
    <property type="entry name" value="Rieske_2Fe-2S"/>
</dbReference>
<feature type="domain" description="Rieske" evidence="7">
    <location>
        <begin position="52"/>
        <end position="165"/>
    </location>
</feature>
<dbReference type="PANTHER" id="PTHR43756:SF5">
    <property type="entry name" value="CHOLINE MONOOXYGENASE, CHLOROPLASTIC"/>
    <property type="match status" value="1"/>
</dbReference>